<dbReference type="InterPro" id="IPR013740">
    <property type="entry name" value="Redoxin"/>
</dbReference>
<dbReference type="PANTHER" id="PTHR42852:SF13">
    <property type="entry name" value="PROTEIN DIPZ"/>
    <property type="match status" value="1"/>
</dbReference>
<organism evidence="2">
    <name type="scientific">hydrothermal vent metagenome</name>
    <dbReference type="NCBI Taxonomy" id="652676"/>
    <lineage>
        <taxon>unclassified sequences</taxon>
        <taxon>metagenomes</taxon>
        <taxon>ecological metagenomes</taxon>
    </lineage>
</organism>
<dbReference type="EMBL" id="UOEL01000089">
    <property type="protein sequence ID" value="VAW12484.1"/>
    <property type="molecule type" value="Genomic_DNA"/>
</dbReference>
<dbReference type="InterPro" id="IPR050553">
    <property type="entry name" value="Thioredoxin_ResA/DsbE_sf"/>
</dbReference>
<dbReference type="Gene3D" id="3.40.30.10">
    <property type="entry name" value="Glutaredoxin"/>
    <property type="match status" value="1"/>
</dbReference>
<accession>A0A3B0TV74</accession>
<dbReference type="InterPro" id="IPR013766">
    <property type="entry name" value="Thioredoxin_domain"/>
</dbReference>
<evidence type="ECO:0000259" key="1">
    <source>
        <dbReference type="PROSITE" id="PS51352"/>
    </source>
</evidence>
<dbReference type="GO" id="GO:0016491">
    <property type="term" value="F:oxidoreductase activity"/>
    <property type="evidence" value="ECO:0007669"/>
    <property type="project" value="InterPro"/>
</dbReference>
<dbReference type="CDD" id="cd02966">
    <property type="entry name" value="TlpA_like_family"/>
    <property type="match status" value="1"/>
</dbReference>
<gene>
    <name evidence="2" type="ORF">MNBD_BACTEROID03-1479</name>
</gene>
<dbReference type="AlphaFoldDB" id="A0A3B0TV74"/>
<name>A0A3B0TV74_9ZZZZ</name>
<dbReference type="Pfam" id="PF08534">
    <property type="entry name" value="Redoxin"/>
    <property type="match status" value="1"/>
</dbReference>
<dbReference type="PROSITE" id="PS51257">
    <property type="entry name" value="PROKAR_LIPOPROTEIN"/>
    <property type="match status" value="1"/>
</dbReference>
<feature type="domain" description="Thioredoxin" evidence="1">
    <location>
        <begin position="241"/>
        <end position="402"/>
    </location>
</feature>
<dbReference type="PROSITE" id="PS51352">
    <property type="entry name" value="THIOREDOXIN_2"/>
    <property type="match status" value="1"/>
</dbReference>
<proteinExistence type="predicted"/>
<evidence type="ECO:0000313" key="2">
    <source>
        <dbReference type="EMBL" id="VAW12484.1"/>
    </source>
</evidence>
<sequence>MKRIIVIITFFVLLTACNNSKELSLSEGIWLAELEVMDNETLPFNFKLVKNDEGVYQMEIYNAEEVIHVDEVFIKNDSVTIKFPVYEGYIAGKFTENTIEGHFIKESLGRVVPFRAAFEEKNRFKKNSPSTQNISGIWKTEFSAGTEDRYMAKGIFEQNEGRVTGTFRTTTGDYRYLDGVMSGDSLKVSAFDGAHAFLFTAKVTDSSLNGTFYSGNHFKEPFVAERNEVFELPNADSLTFLKEGYDTFEFSFPDAGGQLVSLADERFKNKVVLVQIMGTWCPNCLDETKFYVDYLKKNEHPDFELVALAFEYAKTQEEAFKRIIRLKERIGIDYPVLLAQYGSSDKEAAQQKLPMLNHVLSYPTSIFIDKKGSVRKIHTGFNGPATEEKFVLFQKEFDGFVKKLLAE</sequence>
<dbReference type="PANTHER" id="PTHR42852">
    <property type="entry name" value="THIOL:DISULFIDE INTERCHANGE PROTEIN DSBE"/>
    <property type="match status" value="1"/>
</dbReference>
<protein>
    <recommendedName>
        <fullName evidence="1">Thioredoxin domain-containing protein</fullName>
    </recommendedName>
</protein>
<dbReference type="InterPro" id="IPR036249">
    <property type="entry name" value="Thioredoxin-like_sf"/>
</dbReference>
<reference evidence="2" key="1">
    <citation type="submission" date="2018-06" db="EMBL/GenBank/DDBJ databases">
        <authorList>
            <person name="Zhirakovskaya E."/>
        </authorList>
    </citation>
    <scope>NUCLEOTIDE SEQUENCE</scope>
</reference>
<dbReference type="SUPFAM" id="SSF52833">
    <property type="entry name" value="Thioredoxin-like"/>
    <property type="match status" value="1"/>
</dbReference>